<accession>A0ABY4E4J8</accession>
<keyword evidence="4" id="KW-1185">Reference proteome</keyword>
<feature type="domain" description="Fumarylacetoacetase N-terminal" evidence="2">
    <location>
        <begin position="1"/>
        <end position="78"/>
    </location>
</feature>
<dbReference type="InterPro" id="IPR011234">
    <property type="entry name" value="Fumarylacetoacetase-like_C"/>
</dbReference>
<evidence type="ECO:0000259" key="1">
    <source>
        <dbReference type="Pfam" id="PF01557"/>
    </source>
</evidence>
<dbReference type="RefSeq" id="WP_058305010.1">
    <property type="nucleotide sequence ID" value="NZ_CABKVG010000005.1"/>
</dbReference>
<dbReference type="Pfam" id="PF01557">
    <property type="entry name" value="FAA_hydrolase"/>
    <property type="match status" value="1"/>
</dbReference>
<protein>
    <submittedName>
        <fullName evidence="3">Fumarylacetoacetate hydrolase family protein</fullName>
    </submittedName>
</protein>
<dbReference type="EMBL" id="CP091511">
    <property type="protein sequence ID" value="UOO90686.1"/>
    <property type="molecule type" value="Genomic_DNA"/>
</dbReference>
<evidence type="ECO:0000259" key="2">
    <source>
        <dbReference type="Pfam" id="PF18288"/>
    </source>
</evidence>
<reference evidence="3 4" key="1">
    <citation type="journal article" date="2022" name="Res Sq">
        <title>Evolution of multicellular longitudinally dividing oral cavity symbionts (Neisseriaceae).</title>
        <authorList>
            <person name="Nyongesa S."/>
            <person name="Weber P."/>
            <person name="Bernet E."/>
            <person name="Pullido F."/>
            <person name="Nieckarz M."/>
            <person name="Delaby M."/>
            <person name="Nieves C."/>
            <person name="Viehboeck T."/>
            <person name="Krause N."/>
            <person name="Rivera-Millot A."/>
            <person name="Nakamura A."/>
            <person name="Vischer N."/>
            <person name="VanNieuwenhze M."/>
            <person name="Brun Y."/>
            <person name="Cava F."/>
            <person name="Bulgheresi S."/>
            <person name="Veyrier F."/>
        </authorList>
    </citation>
    <scope>NUCLEOTIDE SEQUENCE [LARGE SCALE GENOMIC DNA]</scope>
    <source>
        <strain evidence="3 4">SN4</strain>
    </source>
</reference>
<proteinExistence type="predicted"/>
<dbReference type="InterPro" id="IPR041072">
    <property type="entry name" value="FAA_hydro_N"/>
</dbReference>
<dbReference type="Gene3D" id="3.90.850.10">
    <property type="entry name" value="Fumarylacetoacetase-like, C-terminal domain"/>
    <property type="match status" value="1"/>
</dbReference>
<feature type="domain" description="Fumarylacetoacetase-like C-terminal" evidence="1">
    <location>
        <begin position="82"/>
        <end position="324"/>
    </location>
</feature>
<dbReference type="SUPFAM" id="SSF56529">
    <property type="entry name" value="FAH"/>
    <property type="match status" value="1"/>
</dbReference>
<dbReference type="PANTHER" id="PTHR43211:SF1">
    <property type="entry name" value="BLL6422 PROTEIN"/>
    <property type="match status" value="1"/>
</dbReference>
<gene>
    <name evidence="3" type="ORF">LVJ82_06890</name>
</gene>
<evidence type="ECO:0000313" key="4">
    <source>
        <dbReference type="Proteomes" id="UP000832011"/>
    </source>
</evidence>
<dbReference type="Proteomes" id="UP000832011">
    <property type="component" value="Chromosome"/>
</dbReference>
<keyword evidence="3" id="KW-0378">Hydrolase</keyword>
<sequence>MKLASIKTPTSRDGVLVVVSQDLSRYAVVSDIAPTLQYALEHWSRCEPLLQATSAALNADTNSGEAFSAQHAAAPLPRAYQWCDGSAYLSHAELVRKARGAEMPAMLYHEPLLYQGGSDDLSGPHDPIYIAADDWGLDLEAEIAVITDDVPMGVSVEQAHAHIKLVTLVNDVSLRLIMKPELTKGFGFYQSKPSTAFAPVAVTPDELADLWRNSALDASVVSHVNGQKLGAPNAATDLNFNFAQIIAHATKTRNLKAGTIIGSGTVSNRNPEQVGSSCLQEIRMLETIATGEAITPFMTYGDVVRIEALDANGDSIFGAIEQTVEAYAPA</sequence>
<dbReference type="PANTHER" id="PTHR43211">
    <property type="entry name" value="FUMARYLACETOACETATE HYDROLASE"/>
    <property type="match status" value="1"/>
</dbReference>
<dbReference type="InterPro" id="IPR036663">
    <property type="entry name" value="Fumarylacetoacetase_C_sf"/>
</dbReference>
<dbReference type="GO" id="GO:0016787">
    <property type="term" value="F:hydrolase activity"/>
    <property type="evidence" value="ECO:0007669"/>
    <property type="project" value="UniProtKB-KW"/>
</dbReference>
<evidence type="ECO:0000313" key="3">
    <source>
        <dbReference type="EMBL" id="UOO90686.1"/>
    </source>
</evidence>
<dbReference type="Pfam" id="PF18288">
    <property type="entry name" value="FAA_hydro_N_2"/>
    <property type="match status" value="1"/>
</dbReference>
<name>A0ABY4E4J8_9NEIS</name>
<organism evidence="3 4">
    <name type="scientific">Vitreoscilla massiliensis</name>
    <dbReference type="NCBI Taxonomy" id="1689272"/>
    <lineage>
        <taxon>Bacteria</taxon>
        <taxon>Pseudomonadati</taxon>
        <taxon>Pseudomonadota</taxon>
        <taxon>Betaproteobacteria</taxon>
        <taxon>Neisseriales</taxon>
        <taxon>Neisseriaceae</taxon>
        <taxon>Vitreoscilla</taxon>
    </lineage>
</organism>